<feature type="transmembrane region" description="Helical" evidence="5">
    <location>
        <begin position="385"/>
        <end position="404"/>
    </location>
</feature>
<reference evidence="7 8" key="1">
    <citation type="submission" date="2010-12" db="EMBL/GenBank/DDBJ databases">
        <title>Whole genome sequence of Anaerolinea thermophila UNI-1.</title>
        <authorList>
            <person name="Narita-Yamada S."/>
            <person name="Kishi E."/>
            <person name="Watanabe Y."/>
            <person name="Takasaki K."/>
            <person name="Ankai A."/>
            <person name="Oguchi A."/>
            <person name="Fukui S."/>
            <person name="Takahashi M."/>
            <person name="Yashiro I."/>
            <person name="Hosoyama A."/>
            <person name="Sekiguchi Y."/>
            <person name="Hanada S."/>
            <person name="Fujita N."/>
        </authorList>
    </citation>
    <scope>NUCLEOTIDE SEQUENCE [LARGE SCALE GENOMIC DNA]</scope>
    <source>
        <strain evidence="8">DSM 14523 / JCM 11388 / NBRC 100420 / UNI-1</strain>
    </source>
</reference>
<dbReference type="Proteomes" id="UP000008922">
    <property type="component" value="Chromosome"/>
</dbReference>
<evidence type="ECO:0000259" key="6">
    <source>
        <dbReference type="PROSITE" id="PS50850"/>
    </source>
</evidence>
<dbReference type="SUPFAM" id="SSF103473">
    <property type="entry name" value="MFS general substrate transporter"/>
    <property type="match status" value="1"/>
</dbReference>
<name>E8N4K9_ANATU</name>
<keyword evidence="2 5" id="KW-0812">Transmembrane</keyword>
<sequence length="472" mass="51868">MSMKRQTSQISWEKIKTSMQLITAGGSWSAQFPDQVQHNLRMFFFDGVFAASQDAIHVTYLTLYVLALGATKAQIGLMSALGSIGAMLLLLPGAILAEKLPSRKWLVVWTGGGISRLMLLGFAILPFFLSGEPAVVIAIAMKVVMDGFGNLSMPAWTSLTADIVPLAWRGRYFGTRNMFMGIANMLVTFIAGQIIVLSMTPVVGYQRVYFIALMFGIASSVFFASIREPRSGQMVSQSSLEVYKPGVLLQGLKQDRNFLAFCISQMVWNFSVNIAGPFFSVYQVEVLNSTAAIIGIQSIIASVAGLPAQRLFGALNDRWGARKVLLLTGFLIPFMPFVWLFVRSPWHPTPINIWAGFMWAGYNLATFNFLLALSTPQTRARYSALYQIAVTLSLAAGSAFGGFLVQHVGYPAIFISSGLGRFLSVFLLWRFVKAPEEHALSASSLLVVEESSGDFDHFDKDNNTCEDDSKNL</sequence>
<feature type="transmembrane region" description="Helical" evidence="5">
    <location>
        <begin position="410"/>
        <end position="429"/>
    </location>
</feature>
<evidence type="ECO:0000256" key="2">
    <source>
        <dbReference type="ARBA" id="ARBA00022692"/>
    </source>
</evidence>
<feature type="transmembrane region" description="Helical" evidence="5">
    <location>
        <begin position="208"/>
        <end position="226"/>
    </location>
</feature>
<dbReference type="InterPro" id="IPR020846">
    <property type="entry name" value="MFS_dom"/>
</dbReference>
<dbReference type="Gene3D" id="1.20.1250.20">
    <property type="entry name" value="MFS general substrate transporter like domains"/>
    <property type="match status" value="2"/>
</dbReference>
<dbReference type="InParanoid" id="E8N4K9"/>
<evidence type="ECO:0000313" key="7">
    <source>
        <dbReference type="EMBL" id="BAJ63373.1"/>
    </source>
</evidence>
<keyword evidence="4 5" id="KW-0472">Membrane</keyword>
<dbReference type="PROSITE" id="PS50850">
    <property type="entry name" value="MFS"/>
    <property type="match status" value="1"/>
</dbReference>
<feature type="transmembrane region" description="Helical" evidence="5">
    <location>
        <begin position="258"/>
        <end position="279"/>
    </location>
</feature>
<keyword evidence="3 5" id="KW-1133">Transmembrane helix</keyword>
<evidence type="ECO:0000256" key="5">
    <source>
        <dbReference type="SAM" id="Phobius"/>
    </source>
</evidence>
<keyword evidence="8" id="KW-1185">Reference proteome</keyword>
<feature type="transmembrane region" description="Helical" evidence="5">
    <location>
        <begin position="182"/>
        <end position="202"/>
    </location>
</feature>
<dbReference type="GO" id="GO:0005886">
    <property type="term" value="C:plasma membrane"/>
    <property type="evidence" value="ECO:0007669"/>
    <property type="project" value="UniProtKB-SubCell"/>
</dbReference>
<organism evidence="7 8">
    <name type="scientific">Anaerolinea thermophila (strain DSM 14523 / JCM 11388 / NBRC 100420 / UNI-1)</name>
    <dbReference type="NCBI Taxonomy" id="926569"/>
    <lineage>
        <taxon>Bacteria</taxon>
        <taxon>Bacillati</taxon>
        <taxon>Chloroflexota</taxon>
        <taxon>Anaerolineae</taxon>
        <taxon>Anaerolineales</taxon>
        <taxon>Anaerolineaceae</taxon>
        <taxon>Anaerolinea</taxon>
    </lineage>
</organism>
<dbReference type="STRING" id="926569.ANT_13410"/>
<dbReference type="HOGENOM" id="CLU_025379_2_0_0"/>
<dbReference type="GO" id="GO:0022857">
    <property type="term" value="F:transmembrane transporter activity"/>
    <property type="evidence" value="ECO:0007669"/>
    <property type="project" value="InterPro"/>
</dbReference>
<dbReference type="KEGG" id="atm:ANT_13410"/>
<evidence type="ECO:0000256" key="4">
    <source>
        <dbReference type="ARBA" id="ARBA00023136"/>
    </source>
</evidence>
<feature type="transmembrane region" description="Helical" evidence="5">
    <location>
        <begin position="291"/>
        <end position="312"/>
    </location>
</feature>
<feature type="transmembrane region" description="Helical" evidence="5">
    <location>
        <begin position="73"/>
        <end position="96"/>
    </location>
</feature>
<dbReference type="CDD" id="cd17325">
    <property type="entry name" value="MFS_MdtG_SLC18_like"/>
    <property type="match status" value="1"/>
</dbReference>
<evidence type="ECO:0000256" key="3">
    <source>
        <dbReference type="ARBA" id="ARBA00022989"/>
    </source>
</evidence>
<dbReference type="PANTHER" id="PTHR23526">
    <property type="entry name" value="INTEGRAL MEMBRANE TRANSPORT PROTEIN-RELATED"/>
    <property type="match status" value="1"/>
</dbReference>
<comment type="subcellular location">
    <subcellularLocation>
        <location evidence="1">Cell membrane</location>
        <topology evidence="1">Multi-pass membrane protein</topology>
    </subcellularLocation>
</comment>
<feature type="transmembrane region" description="Helical" evidence="5">
    <location>
        <begin position="117"/>
        <end position="141"/>
    </location>
</feature>
<dbReference type="Pfam" id="PF07690">
    <property type="entry name" value="MFS_1"/>
    <property type="match status" value="1"/>
</dbReference>
<feature type="transmembrane region" description="Helical" evidence="5">
    <location>
        <begin position="324"/>
        <end position="342"/>
    </location>
</feature>
<dbReference type="InterPro" id="IPR011701">
    <property type="entry name" value="MFS"/>
</dbReference>
<dbReference type="InterPro" id="IPR052528">
    <property type="entry name" value="Sugar_transport-like"/>
</dbReference>
<dbReference type="AlphaFoldDB" id="E8N4K9"/>
<evidence type="ECO:0000256" key="1">
    <source>
        <dbReference type="ARBA" id="ARBA00004651"/>
    </source>
</evidence>
<dbReference type="InterPro" id="IPR036259">
    <property type="entry name" value="MFS_trans_sf"/>
</dbReference>
<accession>E8N4K9</accession>
<gene>
    <name evidence="7" type="ordered locus">ANT_13410</name>
</gene>
<protein>
    <submittedName>
        <fullName evidence="7">Major facilitator superfamily transporter</fullName>
    </submittedName>
</protein>
<feature type="transmembrane region" description="Helical" evidence="5">
    <location>
        <begin position="354"/>
        <end position="373"/>
    </location>
</feature>
<dbReference type="eggNOG" id="COG2814">
    <property type="taxonomic scope" value="Bacteria"/>
</dbReference>
<dbReference type="EMBL" id="AP012029">
    <property type="protein sequence ID" value="BAJ63373.1"/>
    <property type="molecule type" value="Genomic_DNA"/>
</dbReference>
<dbReference type="PANTHER" id="PTHR23526:SF2">
    <property type="entry name" value="MAJOR FACILITATOR SUPERFAMILY (MFS) PROFILE DOMAIN-CONTAINING PROTEIN"/>
    <property type="match status" value="1"/>
</dbReference>
<proteinExistence type="predicted"/>
<feature type="domain" description="Major facilitator superfamily (MFS) profile" evidence="6">
    <location>
        <begin position="257"/>
        <end position="472"/>
    </location>
</feature>
<evidence type="ECO:0000313" key="8">
    <source>
        <dbReference type="Proteomes" id="UP000008922"/>
    </source>
</evidence>